<evidence type="ECO:0000256" key="3">
    <source>
        <dbReference type="SAM" id="Coils"/>
    </source>
</evidence>
<comment type="similarity">
    <text evidence="1">Belongs to the SH3BP5 family.</text>
</comment>
<evidence type="ECO:0000313" key="7">
    <source>
        <dbReference type="WBParaSite" id="EgrG_000389700"/>
    </source>
</evidence>
<reference evidence="5 6" key="1">
    <citation type="journal article" date="2013" name="Nature">
        <title>The genomes of four tapeworm species reveal adaptations to parasitism.</title>
        <authorList>
            <person name="Tsai I.J."/>
            <person name="Zarowiecki M."/>
            <person name="Holroyd N."/>
            <person name="Garciarrubio A."/>
            <person name="Sanchez-Flores A."/>
            <person name="Brooks K.L."/>
            <person name="Tracey A."/>
            <person name="Bobes R.J."/>
            <person name="Fragoso G."/>
            <person name="Sciutto E."/>
            <person name="Aslett M."/>
            <person name="Beasley H."/>
            <person name="Bennett H.M."/>
            <person name="Cai J."/>
            <person name="Camicia F."/>
            <person name="Clark R."/>
            <person name="Cucher M."/>
            <person name="De Silva N."/>
            <person name="Day T.A."/>
            <person name="Deplazes P."/>
            <person name="Estrada K."/>
            <person name="Fernandez C."/>
            <person name="Holland P.W."/>
            <person name="Hou J."/>
            <person name="Hu S."/>
            <person name="Huckvale T."/>
            <person name="Hung S.S."/>
            <person name="Kamenetzky L."/>
            <person name="Keane J.A."/>
            <person name="Kiss F."/>
            <person name="Koziol U."/>
            <person name="Lambert O."/>
            <person name="Liu K."/>
            <person name="Luo X."/>
            <person name="Luo Y."/>
            <person name="Macchiaroli N."/>
            <person name="Nichol S."/>
            <person name="Paps J."/>
            <person name="Parkinson J."/>
            <person name="Pouchkina-Stantcheva N."/>
            <person name="Riddiford N."/>
            <person name="Rosenzvit M."/>
            <person name="Salinas G."/>
            <person name="Wasmuth J.D."/>
            <person name="Zamanian M."/>
            <person name="Zheng Y."/>
            <person name="Cai X."/>
            <person name="Soberon X."/>
            <person name="Olson P.D."/>
            <person name="Laclette J.P."/>
            <person name="Brehm K."/>
            <person name="Berriman M."/>
            <person name="Garciarrubio A."/>
            <person name="Bobes R.J."/>
            <person name="Fragoso G."/>
            <person name="Sanchez-Flores A."/>
            <person name="Estrada K."/>
            <person name="Cevallos M.A."/>
            <person name="Morett E."/>
            <person name="Gonzalez V."/>
            <person name="Portillo T."/>
            <person name="Ochoa-Leyva A."/>
            <person name="Jose M.V."/>
            <person name="Sciutto E."/>
            <person name="Landa A."/>
            <person name="Jimenez L."/>
            <person name="Valdes V."/>
            <person name="Carrero J.C."/>
            <person name="Larralde C."/>
            <person name="Morales-Montor J."/>
            <person name="Limon-Lason J."/>
            <person name="Soberon X."/>
            <person name="Laclette J.P."/>
        </authorList>
    </citation>
    <scope>NUCLEOTIDE SEQUENCE [LARGE SCALE GENOMIC DNA]</scope>
</reference>
<name>A0A068X156_ECHGR</name>
<evidence type="ECO:0000313" key="6">
    <source>
        <dbReference type="Proteomes" id="UP000492820"/>
    </source>
</evidence>
<feature type="region of interest" description="Disordered" evidence="4">
    <location>
        <begin position="215"/>
        <end position="286"/>
    </location>
</feature>
<dbReference type="PANTHER" id="PTHR19423:SF1">
    <property type="entry name" value="SH3 DOMAIN-BINDING PROTEIN 5"/>
    <property type="match status" value="1"/>
</dbReference>
<dbReference type="WBParaSite" id="EgrG_000389700">
    <property type="protein sequence ID" value="EgrG_000389700"/>
    <property type="gene ID" value="EgrG_000389700"/>
</dbReference>
<protein>
    <submittedName>
        <fullName evidence="5 7">SH3 domain binding protein 5</fullName>
    </submittedName>
</protein>
<sequence length="351" mass="38873">MDSGSDIVPAAITEDVQKARQDYQSLLSEATQVLSTYSKKLKSSIEKSRPYYENQVKKKKLLEDLQQNSEAYSTVWTEHDKAVSILKSYSIDVAKFVDGDESKLEVVNNAVQRVNKTKVELNDLKKKHKDIISQCTIIEENLRVYRSRMGMAIRKSQPYFDMQDIYNRKMADAKQVIDRLTVEVKSAKLLYAQTMNNLEAISNRIHESRRLGHWLNSPLTSPRTHGVGAEVSNSSSEREEVAATPTMLEARGTEEVSASLSPPSSPRHTPPGQADTDTEADSEVGGGPAFFGSSYVATLRKSAGNPLLSDVVSALHSCSMGPAMQTTQSKDEQTDSLALTVRSQHSRSQSL</sequence>
<keyword evidence="2 3" id="KW-0175">Coiled coil</keyword>
<accession>A0A068X156</accession>
<evidence type="ECO:0000256" key="2">
    <source>
        <dbReference type="ARBA" id="ARBA00023054"/>
    </source>
</evidence>
<dbReference type="EMBL" id="LK028607">
    <property type="protein sequence ID" value="CDS24496.1"/>
    <property type="molecule type" value="Genomic_DNA"/>
</dbReference>
<evidence type="ECO:0000256" key="4">
    <source>
        <dbReference type="SAM" id="MobiDB-lite"/>
    </source>
</evidence>
<feature type="region of interest" description="Disordered" evidence="4">
    <location>
        <begin position="322"/>
        <end position="351"/>
    </location>
</feature>
<evidence type="ECO:0000313" key="5">
    <source>
        <dbReference type="EMBL" id="CDS24496.1"/>
    </source>
</evidence>
<gene>
    <name evidence="5" type="ORF">EgrG_000389700</name>
</gene>
<feature type="coiled-coil region" evidence="3">
    <location>
        <begin position="107"/>
        <end position="134"/>
    </location>
</feature>
<organism evidence="5">
    <name type="scientific">Echinococcus granulosus</name>
    <name type="common">Hydatid tapeworm</name>
    <dbReference type="NCBI Taxonomy" id="6210"/>
    <lineage>
        <taxon>Eukaryota</taxon>
        <taxon>Metazoa</taxon>
        <taxon>Spiralia</taxon>
        <taxon>Lophotrochozoa</taxon>
        <taxon>Platyhelminthes</taxon>
        <taxon>Cestoda</taxon>
        <taxon>Eucestoda</taxon>
        <taxon>Cyclophyllidea</taxon>
        <taxon>Taeniidae</taxon>
        <taxon>Echinococcus</taxon>
        <taxon>Echinococcus granulosus group</taxon>
    </lineage>
</organism>
<dbReference type="GO" id="GO:0004860">
    <property type="term" value="F:protein kinase inhibitor activity"/>
    <property type="evidence" value="ECO:0007669"/>
    <property type="project" value="TreeGrafter"/>
</dbReference>
<dbReference type="InterPro" id="IPR007940">
    <property type="entry name" value="SH3BP5"/>
</dbReference>
<dbReference type="AlphaFoldDB" id="A0A068X156"/>
<reference evidence="5" key="2">
    <citation type="submission" date="2014-06" db="EMBL/GenBank/DDBJ databases">
        <authorList>
            <person name="Aslett M."/>
        </authorList>
    </citation>
    <scope>NUCLEOTIDE SEQUENCE</scope>
</reference>
<dbReference type="GO" id="GO:0005737">
    <property type="term" value="C:cytoplasm"/>
    <property type="evidence" value="ECO:0007669"/>
    <property type="project" value="TreeGrafter"/>
</dbReference>
<dbReference type="Proteomes" id="UP000492820">
    <property type="component" value="Unassembled WGS sequence"/>
</dbReference>
<reference evidence="7" key="3">
    <citation type="submission" date="2020-10" db="UniProtKB">
        <authorList>
            <consortium name="WormBaseParasite"/>
        </authorList>
    </citation>
    <scope>IDENTIFICATION</scope>
</reference>
<proteinExistence type="inferred from homology"/>
<dbReference type="OrthoDB" id="446789at2759"/>
<dbReference type="PANTHER" id="PTHR19423">
    <property type="entry name" value="SH3 DOMAIN-BINDING PROTEIN 5"/>
    <property type="match status" value="1"/>
</dbReference>
<evidence type="ECO:0000256" key="1">
    <source>
        <dbReference type="ARBA" id="ARBA00007796"/>
    </source>
</evidence>
<dbReference type="Pfam" id="PF05276">
    <property type="entry name" value="SH3BP5"/>
    <property type="match status" value="1"/>
</dbReference>
<feature type="compositionally biased region" description="Polar residues" evidence="4">
    <location>
        <begin position="335"/>
        <end position="351"/>
    </location>
</feature>
<dbReference type="GO" id="GO:0035556">
    <property type="term" value="P:intracellular signal transduction"/>
    <property type="evidence" value="ECO:0007669"/>
    <property type="project" value="InterPro"/>
</dbReference>